<evidence type="ECO:0000256" key="4">
    <source>
        <dbReference type="ARBA" id="ARBA00022679"/>
    </source>
</evidence>
<dbReference type="SUPFAM" id="SSF53448">
    <property type="entry name" value="Nucleotide-diphospho-sugar transferases"/>
    <property type="match status" value="2"/>
</dbReference>
<dbReference type="InterPro" id="IPR008428">
    <property type="entry name" value="Chond_GalNAc"/>
</dbReference>
<comment type="subcellular location">
    <subcellularLocation>
        <location evidence="1 10">Golgi apparatus</location>
        <location evidence="1 10">Golgi stack membrane</location>
        <topology evidence="1 10">Single-pass type II membrane protein</topology>
    </subcellularLocation>
</comment>
<dbReference type="OMA" id="CADRVNC"/>
<dbReference type="STRING" id="51511.ENSCSAVP00000011591"/>
<reference evidence="13" key="2">
    <citation type="submission" date="2025-08" db="UniProtKB">
        <authorList>
            <consortium name="Ensembl"/>
        </authorList>
    </citation>
    <scope>IDENTIFICATION</scope>
</reference>
<feature type="domain" description="Fringe-like glycosyltransferase" evidence="12">
    <location>
        <begin position="11"/>
        <end position="198"/>
    </location>
</feature>
<keyword evidence="9" id="KW-0472">Membrane</keyword>
<dbReference type="InterPro" id="IPR051227">
    <property type="entry name" value="CS_glycosyltransferase"/>
</dbReference>
<evidence type="ECO:0000256" key="10">
    <source>
        <dbReference type="RuleBase" id="RU364016"/>
    </source>
</evidence>
<protein>
    <recommendedName>
        <fullName evidence="10">Hexosyltransferase</fullName>
        <ecNumber evidence="10">2.4.1.-</ecNumber>
    </recommendedName>
</protein>
<evidence type="ECO:0000256" key="11">
    <source>
        <dbReference type="SAM" id="MobiDB-lite"/>
    </source>
</evidence>
<dbReference type="Pfam" id="PF02434">
    <property type="entry name" value="Fringe"/>
    <property type="match status" value="1"/>
</dbReference>
<dbReference type="Proteomes" id="UP000007875">
    <property type="component" value="Unassembled WGS sequence"/>
</dbReference>
<dbReference type="GO" id="GO:0047238">
    <property type="term" value="F:glucuronosyl-N-acetylgalactosaminyl-proteoglycan 4-beta-N-acetylgalactosaminyltransferase activity"/>
    <property type="evidence" value="ECO:0007669"/>
    <property type="project" value="TreeGrafter"/>
</dbReference>
<dbReference type="Pfam" id="PF05679">
    <property type="entry name" value="CHGN"/>
    <property type="match status" value="1"/>
</dbReference>
<reference evidence="14" key="1">
    <citation type="submission" date="2003-08" db="EMBL/GenBank/DDBJ databases">
        <authorList>
            <person name="Birren B."/>
            <person name="Nusbaum C."/>
            <person name="Abebe A."/>
            <person name="Abouelleil A."/>
            <person name="Adekoya E."/>
            <person name="Ait-zahra M."/>
            <person name="Allen N."/>
            <person name="Allen T."/>
            <person name="An P."/>
            <person name="Anderson M."/>
            <person name="Anderson S."/>
            <person name="Arachchi H."/>
            <person name="Armbruster J."/>
            <person name="Bachantsang P."/>
            <person name="Baldwin J."/>
            <person name="Barry A."/>
            <person name="Bayul T."/>
            <person name="Blitshsteyn B."/>
            <person name="Bloom T."/>
            <person name="Blye J."/>
            <person name="Boguslavskiy L."/>
            <person name="Borowsky M."/>
            <person name="Boukhgalter B."/>
            <person name="Brunache A."/>
            <person name="Butler J."/>
            <person name="Calixte N."/>
            <person name="Calvo S."/>
            <person name="Camarata J."/>
            <person name="Campo K."/>
            <person name="Chang J."/>
            <person name="Cheshatsang Y."/>
            <person name="Citroen M."/>
            <person name="Collymore A."/>
            <person name="Considine T."/>
            <person name="Cook A."/>
            <person name="Cooke P."/>
            <person name="Corum B."/>
            <person name="Cuomo C."/>
            <person name="David R."/>
            <person name="Dawoe T."/>
            <person name="Degray S."/>
            <person name="Dodge S."/>
            <person name="Dooley K."/>
            <person name="Dorje P."/>
            <person name="Dorjee K."/>
            <person name="Dorris L."/>
            <person name="Duffey N."/>
            <person name="Dupes A."/>
            <person name="Elkins T."/>
            <person name="Engels R."/>
            <person name="Erickson J."/>
            <person name="Farina A."/>
            <person name="Faro S."/>
            <person name="Ferreira P."/>
            <person name="Fischer H."/>
            <person name="Fitzgerald M."/>
            <person name="Foley K."/>
            <person name="Gage D."/>
            <person name="Galagan J."/>
            <person name="Gearin G."/>
            <person name="Gnerre S."/>
            <person name="Gnirke A."/>
            <person name="Goyette A."/>
            <person name="Graham J."/>
            <person name="Grandbois E."/>
            <person name="Gyaltsen K."/>
            <person name="Hafez N."/>
            <person name="Hagopian D."/>
            <person name="Hagos B."/>
            <person name="Hall J."/>
            <person name="Hatcher B."/>
            <person name="Heller A."/>
            <person name="Higgins H."/>
            <person name="Honan T."/>
            <person name="Horn A."/>
            <person name="Houde N."/>
            <person name="Hughes L."/>
            <person name="Hulme W."/>
            <person name="Husby E."/>
            <person name="Iliev I."/>
            <person name="Jaffe D."/>
            <person name="Jones C."/>
            <person name="Kamal M."/>
            <person name="Kamat A."/>
            <person name="Kamvysselis M."/>
            <person name="Karlsson E."/>
            <person name="Kells C."/>
            <person name="Kieu A."/>
            <person name="Kisner P."/>
            <person name="Kodira C."/>
            <person name="Kulbokas E."/>
            <person name="Labutti K."/>
            <person name="Lama D."/>
            <person name="Landers T."/>
            <person name="Leger J."/>
            <person name="Levine S."/>
            <person name="Lewis D."/>
            <person name="Lewis T."/>
            <person name="Lindblad-toh K."/>
            <person name="Liu X."/>
            <person name="Lokyitsang T."/>
            <person name="Lokyitsang Y."/>
            <person name="Lucien O."/>
            <person name="Lui A."/>
            <person name="Ma L.J."/>
            <person name="Mabbitt R."/>
            <person name="Macdonald J."/>
            <person name="Maclean C."/>
            <person name="Major J."/>
            <person name="Manning J."/>
            <person name="Marabella R."/>
            <person name="Maru K."/>
            <person name="Matthews C."/>
            <person name="Mauceli E."/>
            <person name="Mccarthy M."/>
            <person name="Mcdonough S."/>
            <person name="Mcghee T."/>
            <person name="Meldrim J."/>
            <person name="Meneus L."/>
            <person name="Mesirov J."/>
            <person name="Mihalev A."/>
            <person name="Mihova T."/>
            <person name="Mikkelsen T."/>
            <person name="Mlenga V."/>
            <person name="Moru K."/>
            <person name="Mozes J."/>
            <person name="Mulrain L."/>
            <person name="Munson G."/>
            <person name="Naylor J."/>
            <person name="Newes C."/>
            <person name="Nguyen C."/>
            <person name="Nguyen N."/>
            <person name="Nguyen T."/>
            <person name="Nicol R."/>
            <person name="Nielsen C."/>
            <person name="Nizzari M."/>
            <person name="Norbu C."/>
            <person name="Norbu N."/>
            <person name="O'donnell P."/>
            <person name="Okoawo O."/>
            <person name="O'leary S."/>
            <person name="Omotosho B."/>
            <person name="O'neill K."/>
            <person name="Osman S."/>
            <person name="Parker S."/>
            <person name="Perrin D."/>
            <person name="Phunkhang P."/>
            <person name="Piqani B."/>
            <person name="Purcell S."/>
            <person name="Rachupka T."/>
            <person name="Ramasamy U."/>
            <person name="Rameau R."/>
            <person name="Ray V."/>
            <person name="Raymond C."/>
            <person name="Retta R."/>
            <person name="Richardson S."/>
            <person name="Rise C."/>
            <person name="Rodriguez J."/>
            <person name="Rogers J."/>
            <person name="Rogov P."/>
            <person name="Rutman M."/>
            <person name="Schupbach R."/>
            <person name="Seaman C."/>
            <person name="Settipalli S."/>
            <person name="Sharpe T."/>
            <person name="Sheridan J."/>
            <person name="Sherpa N."/>
            <person name="Shi J."/>
            <person name="Smirnov S."/>
            <person name="Smith C."/>
            <person name="Sougnez C."/>
            <person name="Spencer B."/>
            <person name="Stalker J."/>
            <person name="Stange-thomann N."/>
            <person name="Stavropoulos S."/>
            <person name="Stetson K."/>
            <person name="Stone C."/>
            <person name="Stone S."/>
            <person name="Stubbs M."/>
            <person name="Talamas J."/>
            <person name="Tchuinga P."/>
            <person name="Tenzing P."/>
            <person name="Tesfaye S."/>
            <person name="Theodore J."/>
            <person name="Thoulutsang Y."/>
            <person name="Topham K."/>
            <person name="Towey S."/>
            <person name="Tsamla T."/>
            <person name="Tsomo N."/>
            <person name="Vallee D."/>
            <person name="Vassiliev H."/>
            <person name="Venkataraman V."/>
            <person name="Vinson J."/>
            <person name="Vo A."/>
            <person name="Wade C."/>
            <person name="Wang S."/>
            <person name="Wangchuk T."/>
            <person name="Wangdi T."/>
            <person name="Whittaker C."/>
            <person name="Wilkinson J."/>
            <person name="Wu Y."/>
            <person name="Wyman D."/>
            <person name="Yadav S."/>
            <person name="Yang S."/>
            <person name="Yang X."/>
            <person name="Yeager S."/>
            <person name="Yee E."/>
            <person name="Young G."/>
            <person name="Zainoun J."/>
            <person name="Zembeck L."/>
            <person name="Zimmer A."/>
            <person name="Zody M."/>
            <person name="Lander E."/>
        </authorList>
    </citation>
    <scope>NUCLEOTIDE SEQUENCE [LARGE SCALE GENOMIC DNA]</scope>
</reference>
<organism evidence="13 14">
    <name type="scientific">Ciona savignyi</name>
    <name type="common">Pacific transparent sea squirt</name>
    <dbReference type="NCBI Taxonomy" id="51511"/>
    <lineage>
        <taxon>Eukaryota</taxon>
        <taxon>Metazoa</taxon>
        <taxon>Chordata</taxon>
        <taxon>Tunicata</taxon>
        <taxon>Ascidiacea</taxon>
        <taxon>Phlebobranchia</taxon>
        <taxon>Cionidae</taxon>
        <taxon>Ciona</taxon>
    </lineage>
</organism>
<dbReference type="InParanoid" id="H2Z1X9"/>
<evidence type="ECO:0000313" key="14">
    <source>
        <dbReference type="Proteomes" id="UP000007875"/>
    </source>
</evidence>
<dbReference type="InterPro" id="IPR029044">
    <property type="entry name" value="Nucleotide-diphossugar_trans"/>
</dbReference>
<evidence type="ECO:0000256" key="7">
    <source>
        <dbReference type="ARBA" id="ARBA00022989"/>
    </source>
</evidence>
<dbReference type="AlphaFoldDB" id="H2Z1X9"/>
<evidence type="ECO:0000256" key="6">
    <source>
        <dbReference type="ARBA" id="ARBA00022968"/>
    </source>
</evidence>
<dbReference type="HOGENOM" id="CLU_016244_2_0_1"/>
<keyword evidence="7" id="KW-1133">Transmembrane helix</keyword>
<keyword evidence="8 10" id="KW-0333">Golgi apparatus</keyword>
<proteinExistence type="inferred from homology"/>
<evidence type="ECO:0000256" key="2">
    <source>
        <dbReference type="ARBA" id="ARBA00009239"/>
    </source>
</evidence>
<dbReference type="GO" id="GO:0032580">
    <property type="term" value="C:Golgi cisterna membrane"/>
    <property type="evidence" value="ECO:0007669"/>
    <property type="project" value="UniProtKB-SubCell"/>
</dbReference>
<keyword evidence="3" id="KW-0328">Glycosyltransferase</keyword>
<keyword evidence="5" id="KW-0812">Transmembrane</keyword>
<dbReference type="Gene3D" id="3.90.550.10">
    <property type="entry name" value="Spore Coat Polysaccharide Biosynthesis Protein SpsA, Chain A"/>
    <property type="match status" value="1"/>
</dbReference>
<dbReference type="EC" id="2.4.1.-" evidence="10"/>
<keyword evidence="4 10" id="KW-0808">Transferase</keyword>
<dbReference type="Ensembl" id="ENSCSAVT00000011725.1">
    <property type="protein sequence ID" value="ENSCSAVP00000011591.1"/>
    <property type="gene ID" value="ENSCSAVG00000006799.1"/>
</dbReference>
<comment type="similarity">
    <text evidence="2 10">Belongs to the chondroitin N-acetylgalactosaminyltransferase family.</text>
</comment>
<sequence>QQPLTDRNHFLYVGVLTAQKYLTTRGRAIRHTWAPHVPGKVEFYVGENVDDVDDGAGDALPLVRLQSVQDDVYPPQKKSFLLLKRMYDAYLNSGYQWFMRADDDVYVNTEKLEMFLRRLNSSEPVYLGQTGLGNAEERGRLSLMHGENYCMGGPGMIFSREVLRRVGPHIRECVHQLYSWHEDVEISRCVRRFAGVNCAWSYQVGLGRHGTPTGYVFQDSGCCAPLEAVVYKKWREAITLEASEMQELFYEHYALRKGYIDPYDEPNNPKLHTAMTLHPNKNPAYQVKLHYFMRSQRIQQLMGKVKQLSRDVVELSSRLTSAIDVEHFMLGSPLTLNRFSPRHHADVIEWSFLTDRLLYSAPPRQPRRSLPIDLQLTIRNLVMQVMAMMNSNSRSRGRVIDFKQVGYGYRRVNPLYGAEYVLDLLLVYKRYKGKKMTIPVRRHAYLQQSFGRTEMREDYPINKHMMRAHSNKKAASDQPVGTNGRKPEVDPLNKLRFDSSRSLSDDQGEETVNIIVPLSGRFDTFRSFMTNLENVSLSRGDPVSLLAIIFVGAESEYKLDARRTSELLDNYSKRYPLYDLRQIPINAKFSRGLALEIGASHFSNDSLLFFCDVDVVFDAEFSGKCRANTRRGVRVFYPVLFSSNDPNPRDLVKPRDDHFVIHGNFGHWRSYGYGLLCVYQSDFTATGGFDMTIQGWGLEDVDLVDKFIGVKRKDDQKRMDIMRVVEPSLVHVYHPSHCDPALTENQFRMCQASRASGITSITNLAGMW</sequence>
<dbReference type="InterPro" id="IPR003378">
    <property type="entry name" value="Fringe-like_glycosylTrfase"/>
</dbReference>
<accession>H2Z1X9</accession>
<name>H2Z1X9_CIOSA</name>
<evidence type="ECO:0000256" key="8">
    <source>
        <dbReference type="ARBA" id="ARBA00023034"/>
    </source>
</evidence>
<dbReference type="PANTHER" id="PTHR12369">
    <property type="entry name" value="CHONDROITIN SYNTHASE"/>
    <property type="match status" value="1"/>
</dbReference>
<reference evidence="13" key="3">
    <citation type="submission" date="2025-09" db="UniProtKB">
        <authorList>
            <consortium name="Ensembl"/>
        </authorList>
    </citation>
    <scope>IDENTIFICATION</scope>
</reference>
<evidence type="ECO:0000313" key="13">
    <source>
        <dbReference type="Ensembl" id="ENSCSAVP00000011591.1"/>
    </source>
</evidence>
<evidence type="ECO:0000256" key="3">
    <source>
        <dbReference type="ARBA" id="ARBA00022676"/>
    </source>
</evidence>
<dbReference type="PANTHER" id="PTHR12369:SF11">
    <property type="entry name" value="HEXOSYLTRANSFERASE"/>
    <property type="match status" value="1"/>
</dbReference>
<evidence type="ECO:0000256" key="1">
    <source>
        <dbReference type="ARBA" id="ARBA00004447"/>
    </source>
</evidence>
<keyword evidence="14" id="KW-1185">Reference proteome</keyword>
<dbReference type="GeneTree" id="ENSGT01050000244857"/>
<dbReference type="Gene3D" id="3.90.550.50">
    <property type="match status" value="1"/>
</dbReference>
<keyword evidence="6 10" id="KW-0735">Signal-anchor</keyword>
<dbReference type="FunCoup" id="H2Z1X9">
    <property type="interactions" value="2"/>
</dbReference>
<evidence type="ECO:0000256" key="5">
    <source>
        <dbReference type="ARBA" id="ARBA00022692"/>
    </source>
</evidence>
<feature type="region of interest" description="Disordered" evidence="11">
    <location>
        <begin position="471"/>
        <end position="492"/>
    </location>
</feature>
<dbReference type="eggNOG" id="KOG3588">
    <property type="taxonomic scope" value="Eukaryota"/>
</dbReference>
<evidence type="ECO:0000259" key="12">
    <source>
        <dbReference type="Pfam" id="PF02434"/>
    </source>
</evidence>
<evidence type="ECO:0000256" key="9">
    <source>
        <dbReference type="ARBA" id="ARBA00023136"/>
    </source>
</evidence>